<keyword evidence="1" id="KW-0805">Transcription regulation</keyword>
<dbReference type="PRINTS" id="PR00778">
    <property type="entry name" value="HTHARSR"/>
</dbReference>
<dbReference type="InParanoid" id="F5YBD2"/>
<evidence type="ECO:0000313" key="6">
    <source>
        <dbReference type="Proteomes" id="UP000009222"/>
    </source>
</evidence>
<keyword evidence="6" id="KW-1185">Reference proteome</keyword>
<dbReference type="AlphaFoldDB" id="F5YBD2"/>
<dbReference type="GO" id="GO:0003700">
    <property type="term" value="F:DNA-binding transcription factor activity"/>
    <property type="evidence" value="ECO:0007669"/>
    <property type="project" value="InterPro"/>
</dbReference>
<feature type="domain" description="HTH arsR-type" evidence="4">
    <location>
        <begin position="1"/>
        <end position="96"/>
    </location>
</feature>
<dbReference type="HOGENOM" id="CLU_097806_3_5_12"/>
<dbReference type="KEGG" id="taz:TREAZ_1879"/>
<dbReference type="STRING" id="545695.TREAZ_1879"/>
<dbReference type="CDD" id="cd00090">
    <property type="entry name" value="HTH_ARSR"/>
    <property type="match status" value="1"/>
</dbReference>
<dbReference type="GO" id="GO:0003677">
    <property type="term" value="F:DNA binding"/>
    <property type="evidence" value="ECO:0007669"/>
    <property type="project" value="UniProtKB-KW"/>
</dbReference>
<organism evidence="5 6">
    <name type="scientific">Leadbettera azotonutricia (strain ATCC BAA-888 / DSM 13862 / ZAS-9)</name>
    <name type="common">Treponema azotonutricium</name>
    <dbReference type="NCBI Taxonomy" id="545695"/>
    <lineage>
        <taxon>Bacteria</taxon>
        <taxon>Pseudomonadati</taxon>
        <taxon>Spirochaetota</taxon>
        <taxon>Spirochaetia</taxon>
        <taxon>Spirochaetales</taxon>
        <taxon>Breznakiellaceae</taxon>
        <taxon>Leadbettera</taxon>
    </lineage>
</organism>
<keyword evidence="2" id="KW-0238">DNA-binding</keyword>
<reference evidence="6" key="1">
    <citation type="submission" date="2009-12" db="EMBL/GenBank/DDBJ databases">
        <title>Complete sequence of Treponema azotonutricium strain ZAS-9.</title>
        <authorList>
            <person name="Tetu S.G."/>
            <person name="Matson E."/>
            <person name="Ren Q."/>
            <person name="Seshadri R."/>
            <person name="Elbourne L."/>
            <person name="Hassan K.A."/>
            <person name="Durkin A."/>
            <person name="Radune D."/>
            <person name="Mohamoud Y."/>
            <person name="Shay R."/>
            <person name="Jin S."/>
            <person name="Zhang X."/>
            <person name="Lucey K."/>
            <person name="Ballor N.R."/>
            <person name="Ottesen E."/>
            <person name="Rosenthal R."/>
            <person name="Allen A."/>
            <person name="Leadbetter J.R."/>
            <person name="Paulsen I.T."/>
        </authorList>
    </citation>
    <scope>NUCLEOTIDE SEQUENCE [LARGE SCALE GENOMIC DNA]</scope>
    <source>
        <strain evidence="6">ATCC BAA-888 / DSM 13862 / ZAS-9</strain>
    </source>
</reference>
<dbReference type="Pfam" id="PF12840">
    <property type="entry name" value="HTH_20"/>
    <property type="match status" value="1"/>
</dbReference>
<dbReference type="EMBL" id="CP001841">
    <property type="protein sequence ID" value="AEF82872.1"/>
    <property type="molecule type" value="Genomic_DNA"/>
</dbReference>
<name>F5YBD2_LEAAZ</name>
<dbReference type="PANTHER" id="PTHR33154:SF18">
    <property type="entry name" value="ARSENICAL RESISTANCE OPERON REPRESSOR"/>
    <property type="match status" value="1"/>
</dbReference>
<dbReference type="eggNOG" id="COG0640">
    <property type="taxonomic scope" value="Bacteria"/>
</dbReference>
<dbReference type="NCBIfam" id="NF033788">
    <property type="entry name" value="HTH_metalloreg"/>
    <property type="match status" value="1"/>
</dbReference>
<reference evidence="5 6" key="2">
    <citation type="journal article" date="2011" name="ISME J.">
        <title>RNA-seq reveals cooperative metabolic interactions between two termite-gut spirochete species in co-culture.</title>
        <authorList>
            <person name="Rosenthal A.Z."/>
            <person name="Matson E.G."/>
            <person name="Eldar A."/>
            <person name="Leadbetter J.R."/>
        </authorList>
    </citation>
    <scope>NUCLEOTIDE SEQUENCE [LARGE SCALE GENOMIC DNA]</scope>
    <source>
        <strain evidence="6">ATCC BAA-888 / DSM 13862 / ZAS-9</strain>
    </source>
</reference>
<dbReference type="InterPro" id="IPR036390">
    <property type="entry name" value="WH_DNA-bd_sf"/>
</dbReference>
<dbReference type="SUPFAM" id="SSF46785">
    <property type="entry name" value="Winged helix' DNA-binding domain"/>
    <property type="match status" value="1"/>
</dbReference>
<dbReference type="InterPro" id="IPR001845">
    <property type="entry name" value="HTH_ArsR_DNA-bd_dom"/>
</dbReference>
<evidence type="ECO:0000313" key="5">
    <source>
        <dbReference type="EMBL" id="AEF82872.1"/>
    </source>
</evidence>
<dbReference type="InterPro" id="IPR011991">
    <property type="entry name" value="ArsR-like_HTH"/>
</dbReference>
<evidence type="ECO:0000256" key="2">
    <source>
        <dbReference type="ARBA" id="ARBA00023125"/>
    </source>
</evidence>
<evidence type="ECO:0000256" key="1">
    <source>
        <dbReference type="ARBA" id="ARBA00023015"/>
    </source>
</evidence>
<dbReference type="OrthoDB" id="9798835at2"/>
<dbReference type="RefSeq" id="WP_015710158.1">
    <property type="nucleotide sequence ID" value="NC_015577.1"/>
</dbReference>
<dbReference type="Proteomes" id="UP000009222">
    <property type="component" value="Chromosome"/>
</dbReference>
<dbReference type="Gene3D" id="1.10.10.10">
    <property type="entry name" value="Winged helix-like DNA-binding domain superfamily/Winged helix DNA-binding domain"/>
    <property type="match status" value="1"/>
</dbReference>
<dbReference type="InterPro" id="IPR051081">
    <property type="entry name" value="HTH_MetalResp_TranReg"/>
</dbReference>
<evidence type="ECO:0000256" key="3">
    <source>
        <dbReference type="ARBA" id="ARBA00023163"/>
    </source>
</evidence>
<keyword evidence="3" id="KW-0804">Transcription</keyword>
<dbReference type="FunCoup" id="F5YBD2">
    <property type="interactions" value="124"/>
</dbReference>
<dbReference type="InterPro" id="IPR036388">
    <property type="entry name" value="WH-like_DNA-bd_sf"/>
</dbReference>
<accession>F5YBD2</accession>
<dbReference type="PROSITE" id="PS50987">
    <property type="entry name" value="HTH_ARSR_2"/>
    <property type="match status" value="1"/>
</dbReference>
<sequence length="96" mass="11106">MLKNYERLFRALGDEHRLEIIGLLMDKRSTHPQDTMSAASLLKKFPFSQPTLSHHMKILCESSLVARHKIGKNIFYTLDISGLKHLEEFIVQLTRA</sequence>
<dbReference type="SMART" id="SM00418">
    <property type="entry name" value="HTH_ARSR"/>
    <property type="match status" value="1"/>
</dbReference>
<evidence type="ECO:0000259" key="4">
    <source>
        <dbReference type="PROSITE" id="PS50987"/>
    </source>
</evidence>
<proteinExistence type="predicted"/>
<protein>
    <submittedName>
        <fullName evidence="5">Transcriptional regulator, ArsR family</fullName>
    </submittedName>
</protein>
<dbReference type="PANTHER" id="PTHR33154">
    <property type="entry name" value="TRANSCRIPTIONAL REGULATOR, ARSR FAMILY"/>
    <property type="match status" value="1"/>
</dbReference>
<gene>
    <name evidence="5" type="ordered locus">TREAZ_1879</name>
</gene>